<dbReference type="RefSeq" id="WP_275410262.1">
    <property type="nucleotide sequence ID" value="NZ_BONE01000004.1"/>
</dbReference>
<dbReference type="SUPFAM" id="SSF51735">
    <property type="entry name" value="NAD(P)-binding Rossmann-fold domains"/>
    <property type="match status" value="1"/>
</dbReference>
<evidence type="ECO:0000256" key="1">
    <source>
        <dbReference type="ARBA" id="ARBA00006484"/>
    </source>
</evidence>
<dbReference type="PRINTS" id="PR00080">
    <property type="entry name" value="SDRFAMILY"/>
</dbReference>
<dbReference type="NCBIfam" id="NF006119">
    <property type="entry name" value="PRK08264.1-5"/>
    <property type="match status" value="1"/>
</dbReference>
<reference evidence="4 5" key="1">
    <citation type="submission" date="2021-01" db="EMBL/GenBank/DDBJ databases">
        <title>Whole genome shotgun sequence of Asanoa siamensis NBRC 107932.</title>
        <authorList>
            <person name="Komaki H."/>
            <person name="Tamura T."/>
        </authorList>
    </citation>
    <scope>NUCLEOTIDE SEQUENCE [LARGE SCALE GENOMIC DNA]</scope>
    <source>
        <strain evidence="4 5">NBRC 107932</strain>
    </source>
</reference>
<organism evidence="4 5">
    <name type="scientific">Asanoa siamensis</name>
    <dbReference type="NCBI Taxonomy" id="926357"/>
    <lineage>
        <taxon>Bacteria</taxon>
        <taxon>Bacillati</taxon>
        <taxon>Actinomycetota</taxon>
        <taxon>Actinomycetes</taxon>
        <taxon>Micromonosporales</taxon>
        <taxon>Micromonosporaceae</taxon>
        <taxon>Asanoa</taxon>
    </lineage>
</organism>
<gene>
    <name evidence="4" type="ORF">Asi02nite_08050</name>
</gene>
<dbReference type="InterPro" id="IPR036291">
    <property type="entry name" value="NAD(P)-bd_dom_sf"/>
</dbReference>
<accession>A0ABQ4CKC7</accession>
<name>A0ABQ4CKC7_9ACTN</name>
<protein>
    <submittedName>
        <fullName evidence="4">Short-chain dehydrogenase</fullName>
    </submittedName>
</protein>
<dbReference type="PRINTS" id="PR00081">
    <property type="entry name" value="GDHRDH"/>
</dbReference>
<comment type="caution">
    <text evidence="4">The sequence shown here is derived from an EMBL/GenBank/DDBJ whole genome shotgun (WGS) entry which is preliminary data.</text>
</comment>
<evidence type="ECO:0000313" key="4">
    <source>
        <dbReference type="EMBL" id="GIF71287.1"/>
    </source>
</evidence>
<keyword evidence="2" id="KW-0560">Oxidoreductase</keyword>
<dbReference type="Gene3D" id="3.40.50.720">
    <property type="entry name" value="NAD(P)-binding Rossmann-like Domain"/>
    <property type="match status" value="1"/>
</dbReference>
<dbReference type="PANTHER" id="PTHR43391">
    <property type="entry name" value="RETINOL DEHYDROGENASE-RELATED"/>
    <property type="match status" value="1"/>
</dbReference>
<evidence type="ECO:0000256" key="2">
    <source>
        <dbReference type="ARBA" id="ARBA00023002"/>
    </source>
</evidence>
<dbReference type="InterPro" id="IPR002347">
    <property type="entry name" value="SDR_fam"/>
</dbReference>
<dbReference type="PANTHER" id="PTHR43391:SF91">
    <property type="entry name" value="OS04G0390700 PROTEIN"/>
    <property type="match status" value="1"/>
</dbReference>
<sequence>MRVRGSVAMVTGGNRGFGLAIAKELQERQAAKVYVGVRNPAAFEEDGLLPVALDVTDPASVAAAAGQCGDVTLLVNNAGTGAAHPDGSLDPDLIQTTERVLDVNLYGTIRTTQALAPVIVDNGGGAIVNVLSDEAWYALPVLTGYAMTKSAEWSFTNALRVDLRPRGVEVLGLHGGFMDTDLVRDLDVAKSDPRDVAAAALDGLEQGKEEVMADEQARLVKRSLSTDDGYYLHPSVLG</sequence>
<dbReference type="Proteomes" id="UP000604117">
    <property type="component" value="Unassembled WGS sequence"/>
</dbReference>
<evidence type="ECO:0000256" key="3">
    <source>
        <dbReference type="RuleBase" id="RU000363"/>
    </source>
</evidence>
<proteinExistence type="inferred from homology"/>
<dbReference type="Pfam" id="PF00106">
    <property type="entry name" value="adh_short"/>
    <property type="match status" value="1"/>
</dbReference>
<comment type="similarity">
    <text evidence="1 3">Belongs to the short-chain dehydrogenases/reductases (SDR) family.</text>
</comment>
<evidence type="ECO:0000313" key="5">
    <source>
        <dbReference type="Proteomes" id="UP000604117"/>
    </source>
</evidence>
<dbReference type="EMBL" id="BONE01000004">
    <property type="protein sequence ID" value="GIF71287.1"/>
    <property type="molecule type" value="Genomic_DNA"/>
</dbReference>
<keyword evidence="5" id="KW-1185">Reference proteome</keyword>